<dbReference type="CDD" id="cd23809">
    <property type="entry name" value="UBCc_UBE2Z"/>
    <property type="match status" value="1"/>
</dbReference>
<name>A0A8H3P3Q4_9EURO</name>
<dbReference type="CDD" id="cd00195">
    <property type="entry name" value="UBCc_UEV"/>
    <property type="match status" value="1"/>
</dbReference>
<evidence type="ECO:0000256" key="2">
    <source>
        <dbReference type="SAM" id="MobiDB-lite"/>
    </source>
</evidence>
<dbReference type="SUPFAM" id="SSF54495">
    <property type="entry name" value="UBC-like"/>
    <property type="match status" value="2"/>
</dbReference>
<sequence>MSDQAILRITREIKHIQHNADLSLAVAYKDSDIRNVTAIVLGTPGTPYQFGFFEFSISFGKGTNAGHLVMVYGECQTADIISDYPATPPIVQITTTNGGRCRFGPNLYSGGKVCLYVTNRAHADIVAMLTTLALTWGGQRGEEWSSAQGLESILISIQSLMSNNPYENEPGYQGAHAPEDQENSQAYIEKIRHETLRIAVIQPLESSLGIQSDGTAKPSESKNVAEDDDCDDSFDDEDDTFFEPFADLRKRRFLWYFDSYMQAITEAEPQVRRRQRFETMPFETEDNCMRGHFNYPELRRRLIRVKEAILKETRNWPIEGLEAKRQEASLAVSLQSQYEQIVEDFKHRHNFTVDLRLVHGNPFLWELIYFGGPMTQLDGGVFKINIYLSPRFPEEQPRVVVEPELFHYRVSKDGTLCYFPKRTEEMRHHIEAIVEALEEESAPYDPRRTVNPEASKLFWGSPEDRKNYNRALRRSVQKSVE</sequence>
<dbReference type="Gene3D" id="3.10.110.10">
    <property type="entry name" value="Ubiquitin Conjugating Enzyme"/>
    <property type="match status" value="2"/>
</dbReference>
<dbReference type="FunFam" id="3.10.110.10:FF:000103">
    <property type="entry name" value="Ubiquitin conjugating enzyme, putative"/>
    <property type="match status" value="1"/>
</dbReference>
<dbReference type="SMART" id="SM00212">
    <property type="entry name" value="UBCc"/>
    <property type="match status" value="1"/>
</dbReference>
<evidence type="ECO:0000313" key="5">
    <source>
        <dbReference type="Proteomes" id="UP000465221"/>
    </source>
</evidence>
<gene>
    <name evidence="4" type="ORF">IFM46972_06853</name>
</gene>
<protein>
    <submittedName>
        <fullName evidence="4">Ubiquitin-conjugating enzyme E2 Z</fullName>
    </submittedName>
</protein>
<comment type="caution">
    <text evidence="4">The sequence shown here is derived from an EMBL/GenBank/DDBJ whole genome shotgun (WGS) entry which is preliminary data.</text>
</comment>
<accession>A0A8H3P3Q4</accession>
<dbReference type="AlphaFoldDB" id="A0A8H3P3Q4"/>
<dbReference type="Pfam" id="PF00179">
    <property type="entry name" value="UQ_con"/>
    <property type="match status" value="2"/>
</dbReference>
<dbReference type="EMBL" id="BLKC01000048">
    <property type="protein sequence ID" value="GFF42384.1"/>
    <property type="molecule type" value="Genomic_DNA"/>
</dbReference>
<dbReference type="InterPro" id="IPR000608">
    <property type="entry name" value="UBC"/>
</dbReference>
<feature type="domain" description="UBC core" evidence="3">
    <location>
        <begin position="329"/>
        <end position="481"/>
    </location>
</feature>
<dbReference type="PROSITE" id="PS50127">
    <property type="entry name" value="UBC_2"/>
    <property type="match status" value="2"/>
</dbReference>
<feature type="domain" description="UBC core" evidence="3">
    <location>
        <begin position="4"/>
        <end position="200"/>
    </location>
</feature>
<dbReference type="InterPro" id="IPR016135">
    <property type="entry name" value="UBQ-conjugating_enzyme/RWD"/>
</dbReference>
<dbReference type="InterPro" id="IPR050113">
    <property type="entry name" value="Ub_conjugating_enzyme"/>
</dbReference>
<evidence type="ECO:0000256" key="1">
    <source>
        <dbReference type="ARBA" id="ARBA00022786"/>
    </source>
</evidence>
<keyword evidence="1" id="KW-0833">Ubl conjugation pathway</keyword>
<feature type="region of interest" description="Disordered" evidence="2">
    <location>
        <begin position="209"/>
        <end position="230"/>
    </location>
</feature>
<reference evidence="4 5" key="1">
    <citation type="submission" date="2020-01" db="EMBL/GenBank/DDBJ databases">
        <title>Draft genome sequence of Aspergillus udagawae IFM 46972.</title>
        <authorList>
            <person name="Takahashi H."/>
            <person name="Yaguchi T."/>
        </authorList>
    </citation>
    <scope>NUCLEOTIDE SEQUENCE [LARGE SCALE GENOMIC DNA]</scope>
    <source>
        <strain evidence="4 5">IFM 46972</strain>
    </source>
</reference>
<evidence type="ECO:0000313" key="4">
    <source>
        <dbReference type="EMBL" id="GFF42384.1"/>
    </source>
</evidence>
<dbReference type="PANTHER" id="PTHR24067">
    <property type="entry name" value="UBIQUITIN-CONJUGATING ENZYME E2"/>
    <property type="match status" value="1"/>
</dbReference>
<evidence type="ECO:0000259" key="3">
    <source>
        <dbReference type="PROSITE" id="PS50127"/>
    </source>
</evidence>
<organism evidence="4 5">
    <name type="scientific">Aspergillus udagawae</name>
    <dbReference type="NCBI Taxonomy" id="91492"/>
    <lineage>
        <taxon>Eukaryota</taxon>
        <taxon>Fungi</taxon>
        <taxon>Dikarya</taxon>
        <taxon>Ascomycota</taxon>
        <taxon>Pezizomycotina</taxon>
        <taxon>Eurotiomycetes</taxon>
        <taxon>Eurotiomycetidae</taxon>
        <taxon>Eurotiales</taxon>
        <taxon>Aspergillaceae</taxon>
        <taxon>Aspergillus</taxon>
        <taxon>Aspergillus subgen. Fumigati</taxon>
    </lineage>
</organism>
<dbReference type="Proteomes" id="UP000465221">
    <property type="component" value="Unassembled WGS sequence"/>
</dbReference>
<proteinExistence type="predicted"/>